<dbReference type="SUPFAM" id="SSF81606">
    <property type="entry name" value="PP2C-like"/>
    <property type="match status" value="1"/>
</dbReference>
<dbReference type="CDD" id="cd00143">
    <property type="entry name" value="PP2Cc"/>
    <property type="match status" value="1"/>
</dbReference>
<dbReference type="InterPro" id="IPR001932">
    <property type="entry name" value="PPM-type_phosphatase-like_dom"/>
</dbReference>
<organism evidence="2 3">
    <name type="scientific">Undibacterium arcticum</name>
    <dbReference type="NCBI Taxonomy" id="1762892"/>
    <lineage>
        <taxon>Bacteria</taxon>
        <taxon>Pseudomonadati</taxon>
        <taxon>Pseudomonadota</taxon>
        <taxon>Betaproteobacteria</taxon>
        <taxon>Burkholderiales</taxon>
        <taxon>Oxalobacteraceae</taxon>
        <taxon>Undibacterium</taxon>
    </lineage>
</organism>
<dbReference type="SMART" id="SM00332">
    <property type="entry name" value="PP2Cc"/>
    <property type="match status" value="1"/>
</dbReference>
<keyword evidence="2" id="KW-0378">Hydrolase</keyword>
<accession>A0ABV7F799</accession>
<sequence>MANDLTAAVAGESMARALQTRWLIDAAQMCQIGGRDSNQDALDSLHNEGLHCFLVADGAGGHKGGEIAAAVAIKAISTAFAADSAFSVEKLSAYLNAASQSVARAQDSDQQLREMSTTVVSLLIDTQRGAALWAHLGDSRIYFFRQQRIQAMSQDHSLVQQYIDAGYCGAEQSRIHPHRHVLIAAIGAETDYTPCISTMQELAAGDAFLLCSDGLWEWVLEDEMEQALTQASSAQDWLSRMQGIADHRANQGQSTSVRDNTTAFAIWIDQMPQSPNSKAQ</sequence>
<dbReference type="PROSITE" id="PS51746">
    <property type="entry name" value="PPM_2"/>
    <property type="match status" value="1"/>
</dbReference>
<dbReference type="InterPro" id="IPR036457">
    <property type="entry name" value="PPM-type-like_dom_sf"/>
</dbReference>
<dbReference type="EMBL" id="JBHRTP010000051">
    <property type="protein sequence ID" value="MFC3109410.1"/>
    <property type="molecule type" value="Genomic_DNA"/>
</dbReference>
<gene>
    <name evidence="2" type="ORF">ACFOFO_15815</name>
</gene>
<comment type="caution">
    <text evidence="2">The sequence shown here is derived from an EMBL/GenBank/DDBJ whole genome shotgun (WGS) entry which is preliminary data.</text>
</comment>
<dbReference type="Proteomes" id="UP001595530">
    <property type="component" value="Unassembled WGS sequence"/>
</dbReference>
<feature type="domain" description="PPM-type phosphatase" evidence="1">
    <location>
        <begin position="23"/>
        <end position="268"/>
    </location>
</feature>
<dbReference type="Gene3D" id="3.60.40.10">
    <property type="entry name" value="PPM-type phosphatase domain"/>
    <property type="match status" value="1"/>
</dbReference>
<dbReference type="RefSeq" id="WP_390331984.1">
    <property type="nucleotide sequence ID" value="NZ_JBHRTP010000051.1"/>
</dbReference>
<reference evidence="3" key="1">
    <citation type="journal article" date="2019" name="Int. J. Syst. Evol. Microbiol.">
        <title>The Global Catalogue of Microorganisms (GCM) 10K type strain sequencing project: providing services to taxonomists for standard genome sequencing and annotation.</title>
        <authorList>
            <consortium name="The Broad Institute Genomics Platform"/>
            <consortium name="The Broad Institute Genome Sequencing Center for Infectious Disease"/>
            <person name="Wu L."/>
            <person name="Ma J."/>
        </authorList>
    </citation>
    <scope>NUCLEOTIDE SEQUENCE [LARGE SCALE GENOMIC DNA]</scope>
    <source>
        <strain evidence="3">KCTC 42986</strain>
    </source>
</reference>
<evidence type="ECO:0000313" key="3">
    <source>
        <dbReference type="Proteomes" id="UP001595530"/>
    </source>
</evidence>
<evidence type="ECO:0000313" key="2">
    <source>
        <dbReference type="EMBL" id="MFC3109410.1"/>
    </source>
</evidence>
<dbReference type="SMART" id="SM00331">
    <property type="entry name" value="PP2C_SIG"/>
    <property type="match status" value="1"/>
</dbReference>
<keyword evidence="3" id="KW-1185">Reference proteome</keyword>
<name>A0ABV7F799_9BURK</name>
<protein>
    <submittedName>
        <fullName evidence="2">PP2C family protein-serine/threonine phosphatase</fullName>
        <ecNumber evidence="2">3.1.3.16</ecNumber>
    </submittedName>
</protein>
<dbReference type="GO" id="GO:0004722">
    <property type="term" value="F:protein serine/threonine phosphatase activity"/>
    <property type="evidence" value="ECO:0007669"/>
    <property type="project" value="UniProtKB-EC"/>
</dbReference>
<dbReference type="EC" id="3.1.3.16" evidence="2"/>
<proteinExistence type="predicted"/>
<evidence type="ECO:0000259" key="1">
    <source>
        <dbReference type="PROSITE" id="PS51746"/>
    </source>
</evidence>
<dbReference type="Pfam" id="PF13672">
    <property type="entry name" value="PP2C_2"/>
    <property type="match status" value="1"/>
</dbReference>